<keyword evidence="4" id="KW-0597">Phosphoprotein</keyword>
<keyword evidence="8 12" id="KW-1133">Transmembrane helix</keyword>
<dbReference type="RefSeq" id="WP_179825415.1">
    <property type="nucleotide sequence ID" value="NZ_JACCFS010000001.1"/>
</dbReference>
<dbReference type="GO" id="GO:0005886">
    <property type="term" value="C:plasma membrane"/>
    <property type="evidence" value="ECO:0007669"/>
    <property type="project" value="UniProtKB-SubCell"/>
</dbReference>
<feature type="compositionally biased region" description="Basic and acidic residues" evidence="11">
    <location>
        <begin position="421"/>
        <end position="430"/>
    </location>
</feature>
<feature type="compositionally biased region" description="Basic residues" evidence="11">
    <location>
        <begin position="1"/>
        <end position="15"/>
    </location>
</feature>
<feature type="compositionally biased region" description="Basic residues" evidence="11">
    <location>
        <begin position="41"/>
        <end position="52"/>
    </location>
</feature>
<keyword evidence="10" id="KW-0175">Coiled coil</keyword>
<dbReference type="Gene3D" id="6.10.340.10">
    <property type="match status" value="1"/>
</dbReference>
<evidence type="ECO:0000256" key="8">
    <source>
        <dbReference type="ARBA" id="ARBA00022989"/>
    </source>
</evidence>
<dbReference type="CDD" id="cd00075">
    <property type="entry name" value="HATPase"/>
    <property type="match status" value="1"/>
</dbReference>
<evidence type="ECO:0000256" key="9">
    <source>
        <dbReference type="ARBA" id="ARBA00023012"/>
    </source>
</evidence>
<feature type="domain" description="HAMP" evidence="14">
    <location>
        <begin position="490"/>
        <end position="542"/>
    </location>
</feature>
<reference evidence="15 16" key="1">
    <citation type="submission" date="2020-07" db="EMBL/GenBank/DDBJ databases">
        <title>Sequencing the genomes of 1000 actinobacteria strains.</title>
        <authorList>
            <person name="Klenk H.-P."/>
        </authorList>
    </citation>
    <scope>NUCLEOTIDE SEQUENCE [LARGE SCALE GENOMIC DNA]</scope>
    <source>
        <strain evidence="15 16">DSM 44442</strain>
    </source>
</reference>
<comment type="catalytic activity">
    <reaction evidence="1">
        <text>ATP + protein L-histidine = ADP + protein N-phospho-L-histidine.</text>
        <dbReference type="EC" id="2.7.13.3"/>
    </reaction>
</comment>
<dbReference type="InterPro" id="IPR036097">
    <property type="entry name" value="HisK_dim/P_sf"/>
</dbReference>
<evidence type="ECO:0000256" key="10">
    <source>
        <dbReference type="SAM" id="Coils"/>
    </source>
</evidence>
<evidence type="ECO:0000256" key="6">
    <source>
        <dbReference type="ARBA" id="ARBA00022692"/>
    </source>
</evidence>
<evidence type="ECO:0000313" key="16">
    <source>
        <dbReference type="Proteomes" id="UP000572051"/>
    </source>
</evidence>
<feature type="transmembrane region" description="Helical" evidence="12">
    <location>
        <begin position="60"/>
        <end position="82"/>
    </location>
</feature>
<feature type="compositionally biased region" description="Basic and acidic residues" evidence="11">
    <location>
        <begin position="16"/>
        <end position="33"/>
    </location>
</feature>
<name>A0A7Z0JB32_9ACTN</name>
<keyword evidence="16" id="KW-1185">Reference proteome</keyword>
<dbReference type="PROSITE" id="PS50109">
    <property type="entry name" value="HIS_KIN"/>
    <property type="match status" value="1"/>
</dbReference>
<proteinExistence type="predicted"/>
<dbReference type="PRINTS" id="PR00344">
    <property type="entry name" value="BCTRLSENSOR"/>
</dbReference>
<dbReference type="InterPro" id="IPR004358">
    <property type="entry name" value="Sig_transdc_His_kin-like_C"/>
</dbReference>
<feature type="domain" description="Histidine kinase" evidence="13">
    <location>
        <begin position="550"/>
        <end position="763"/>
    </location>
</feature>
<dbReference type="SMART" id="SM00388">
    <property type="entry name" value="HisKA"/>
    <property type="match status" value="1"/>
</dbReference>
<dbReference type="Proteomes" id="UP000572051">
    <property type="component" value="Unassembled WGS sequence"/>
</dbReference>
<evidence type="ECO:0000256" key="7">
    <source>
        <dbReference type="ARBA" id="ARBA00022777"/>
    </source>
</evidence>
<dbReference type="Pfam" id="PF00512">
    <property type="entry name" value="HisKA"/>
    <property type="match status" value="1"/>
</dbReference>
<evidence type="ECO:0000256" key="5">
    <source>
        <dbReference type="ARBA" id="ARBA00022679"/>
    </source>
</evidence>
<dbReference type="GO" id="GO:0000155">
    <property type="term" value="F:phosphorelay sensor kinase activity"/>
    <property type="evidence" value="ECO:0007669"/>
    <property type="project" value="InterPro"/>
</dbReference>
<keyword evidence="12" id="KW-0472">Membrane</keyword>
<evidence type="ECO:0000259" key="14">
    <source>
        <dbReference type="PROSITE" id="PS50885"/>
    </source>
</evidence>
<sequence>MARPRRRERPRRTTRTPRDSEPPRTTRTPDDTAQHSGTAARPRRTAQPRRRTALRHSLRARLLASSVLVAVCSITATAWLAVQGTSESLSVEQGETLAADTRIHDELVGYAATHAGWQGVDETVRELSEQTGRRIALATENRRLIADSATSGADSEPALPPRASSVVDALAVDVTLVPEGVDRIDPRAVGPFALTEEERAELLARAEEGASCLAELYGLTAEVEVGPSGRPYVTAPDADRFIRADCQVDLLDEPVGSERAALEALAGLAEPCLDPAGVGVEFRMDSAISVPVAVPAGAGTDDAIPEDAGAAPDPTPDPPPDPTAAPPADDARAPAEPDAPSPPQEDPSPEATPSEEPGNGGQSWLPEEEPRQPTAEEEQDLEAERAAEEEALEEERAALEGEPSPSPSSPAPWSAPVSPELDQRSADCVDSARRELLDPHVAPAALLFIDDPAEDPAAGLSLSRDGVLRVSSVVLLVLVLTVVVSVTVSTRLARPVRALTDAVLRMRAGQGAGRVEVRDSGELGQLAAAFNEMSEHLERLEEQRRAMVSDVSHELRTPLSNLRGWLEAAQDGVADLQPERMEMLVGETLLLQTIIDDLQDLALADAGKLRLSPEPVAAGGLVEQVVSSYRLRADEAGLRLATEVEEVVLRADPTRLAQAVGNLVGNALRHTPAPGTVTVRARREGSDAVIEVADTGAGISPEDLPQVFERFWRAEKSRSRQTGGSGLGLAIVRNLAEVHGGTVTAESALGVGSTFTLRLPLSGPARTESPTP</sequence>
<dbReference type="PROSITE" id="PS50885">
    <property type="entry name" value="HAMP"/>
    <property type="match status" value="1"/>
</dbReference>
<dbReference type="EC" id="2.7.13.3" evidence="3"/>
<dbReference type="SUPFAM" id="SSF158472">
    <property type="entry name" value="HAMP domain-like"/>
    <property type="match status" value="1"/>
</dbReference>
<dbReference type="FunFam" id="3.30.565.10:FF:000006">
    <property type="entry name" value="Sensor histidine kinase WalK"/>
    <property type="match status" value="1"/>
</dbReference>
<dbReference type="PANTHER" id="PTHR43711">
    <property type="entry name" value="TWO-COMPONENT HISTIDINE KINASE"/>
    <property type="match status" value="1"/>
</dbReference>
<keyword evidence="6 12" id="KW-0812">Transmembrane</keyword>
<dbReference type="InterPro" id="IPR050736">
    <property type="entry name" value="Sensor_HK_Regulatory"/>
</dbReference>
<dbReference type="PANTHER" id="PTHR43711:SF1">
    <property type="entry name" value="HISTIDINE KINASE 1"/>
    <property type="match status" value="1"/>
</dbReference>
<accession>A0A7Z0JB32</accession>
<dbReference type="Gene3D" id="3.30.565.10">
    <property type="entry name" value="Histidine kinase-like ATPase, C-terminal domain"/>
    <property type="match status" value="1"/>
</dbReference>
<evidence type="ECO:0000259" key="13">
    <source>
        <dbReference type="PROSITE" id="PS50109"/>
    </source>
</evidence>
<organism evidence="15 16">
    <name type="scientific">Nocardiopsis aegyptia</name>
    <dbReference type="NCBI Taxonomy" id="220378"/>
    <lineage>
        <taxon>Bacteria</taxon>
        <taxon>Bacillati</taxon>
        <taxon>Actinomycetota</taxon>
        <taxon>Actinomycetes</taxon>
        <taxon>Streptosporangiales</taxon>
        <taxon>Nocardiopsidaceae</taxon>
        <taxon>Nocardiopsis</taxon>
    </lineage>
</organism>
<dbReference type="InterPro" id="IPR003594">
    <property type="entry name" value="HATPase_dom"/>
</dbReference>
<evidence type="ECO:0000256" key="2">
    <source>
        <dbReference type="ARBA" id="ARBA00004236"/>
    </source>
</evidence>
<dbReference type="SUPFAM" id="SSF55874">
    <property type="entry name" value="ATPase domain of HSP90 chaperone/DNA topoisomerase II/histidine kinase"/>
    <property type="match status" value="1"/>
</dbReference>
<keyword evidence="5 15" id="KW-0808">Transferase</keyword>
<gene>
    <name evidence="15" type="ORF">HNR10_003794</name>
</gene>
<evidence type="ECO:0000256" key="4">
    <source>
        <dbReference type="ARBA" id="ARBA00022553"/>
    </source>
</evidence>
<feature type="compositionally biased region" description="Basic and acidic residues" evidence="11">
    <location>
        <begin position="382"/>
        <end position="399"/>
    </location>
</feature>
<dbReference type="CDD" id="cd06225">
    <property type="entry name" value="HAMP"/>
    <property type="match status" value="1"/>
</dbReference>
<dbReference type="InterPro" id="IPR003660">
    <property type="entry name" value="HAMP_dom"/>
</dbReference>
<feature type="compositionally biased region" description="Pro residues" evidence="11">
    <location>
        <begin position="313"/>
        <end position="325"/>
    </location>
</feature>
<feature type="region of interest" description="Disordered" evidence="11">
    <location>
        <begin position="1"/>
        <end position="52"/>
    </location>
</feature>
<feature type="compositionally biased region" description="Pro residues" evidence="11">
    <location>
        <begin position="337"/>
        <end position="346"/>
    </location>
</feature>
<feature type="coiled-coil region" evidence="10">
    <location>
        <begin position="523"/>
        <end position="550"/>
    </location>
</feature>
<keyword evidence="7 15" id="KW-0418">Kinase</keyword>
<dbReference type="InterPro" id="IPR003661">
    <property type="entry name" value="HisK_dim/P_dom"/>
</dbReference>
<dbReference type="InterPro" id="IPR005467">
    <property type="entry name" value="His_kinase_dom"/>
</dbReference>
<evidence type="ECO:0000256" key="11">
    <source>
        <dbReference type="SAM" id="MobiDB-lite"/>
    </source>
</evidence>
<comment type="caution">
    <text evidence="15">The sequence shown here is derived from an EMBL/GenBank/DDBJ whole genome shotgun (WGS) entry which is preliminary data.</text>
</comment>
<feature type="region of interest" description="Disordered" evidence="11">
    <location>
        <begin position="297"/>
        <end position="430"/>
    </location>
</feature>
<dbReference type="SMART" id="SM00304">
    <property type="entry name" value="HAMP"/>
    <property type="match status" value="1"/>
</dbReference>
<dbReference type="CDD" id="cd00082">
    <property type="entry name" value="HisKA"/>
    <property type="match status" value="1"/>
</dbReference>
<evidence type="ECO:0000313" key="15">
    <source>
        <dbReference type="EMBL" id="NYJ35913.1"/>
    </source>
</evidence>
<dbReference type="EMBL" id="JACCFS010000001">
    <property type="protein sequence ID" value="NYJ35913.1"/>
    <property type="molecule type" value="Genomic_DNA"/>
</dbReference>
<comment type="subcellular location">
    <subcellularLocation>
        <location evidence="2">Cell membrane</location>
    </subcellularLocation>
</comment>
<dbReference type="AlphaFoldDB" id="A0A7Z0JB32"/>
<dbReference type="InterPro" id="IPR036890">
    <property type="entry name" value="HATPase_C_sf"/>
</dbReference>
<dbReference type="Pfam" id="PF00672">
    <property type="entry name" value="HAMP"/>
    <property type="match status" value="1"/>
</dbReference>
<dbReference type="SUPFAM" id="SSF47384">
    <property type="entry name" value="Homodimeric domain of signal transducing histidine kinase"/>
    <property type="match status" value="1"/>
</dbReference>
<evidence type="ECO:0000256" key="12">
    <source>
        <dbReference type="SAM" id="Phobius"/>
    </source>
</evidence>
<dbReference type="Gene3D" id="1.10.287.130">
    <property type="match status" value="1"/>
</dbReference>
<dbReference type="SMART" id="SM00387">
    <property type="entry name" value="HATPase_c"/>
    <property type="match status" value="1"/>
</dbReference>
<protein>
    <recommendedName>
        <fullName evidence="3">histidine kinase</fullName>
        <ecNumber evidence="3">2.7.13.3</ecNumber>
    </recommendedName>
</protein>
<evidence type="ECO:0000256" key="1">
    <source>
        <dbReference type="ARBA" id="ARBA00000085"/>
    </source>
</evidence>
<evidence type="ECO:0000256" key="3">
    <source>
        <dbReference type="ARBA" id="ARBA00012438"/>
    </source>
</evidence>
<keyword evidence="9" id="KW-0902">Two-component regulatory system</keyword>
<dbReference type="Pfam" id="PF02518">
    <property type="entry name" value="HATPase_c"/>
    <property type="match status" value="1"/>
</dbReference>